<dbReference type="STRING" id="36166.T1GPW2"/>
<keyword evidence="3" id="KW-1185">Reference proteome</keyword>
<dbReference type="EMBL" id="CAQQ02395100">
    <property type="status" value="NOT_ANNOTATED_CDS"/>
    <property type="molecule type" value="Genomic_DNA"/>
</dbReference>
<evidence type="ECO:0000313" key="3">
    <source>
        <dbReference type="Proteomes" id="UP000015102"/>
    </source>
</evidence>
<proteinExistence type="predicted"/>
<evidence type="ECO:0000256" key="1">
    <source>
        <dbReference type="SAM" id="MobiDB-lite"/>
    </source>
</evidence>
<dbReference type="Proteomes" id="UP000015102">
    <property type="component" value="Unassembled WGS sequence"/>
</dbReference>
<accession>T1GPW2</accession>
<feature type="compositionally biased region" description="Basic and acidic residues" evidence="1">
    <location>
        <begin position="194"/>
        <end position="210"/>
    </location>
</feature>
<reference evidence="3" key="1">
    <citation type="submission" date="2013-02" db="EMBL/GenBank/DDBJ databases">
        <authorList>
            <person name="Hughes D."/>
        </authorList>
    </citation>
    <scope>NUCLEOTIDE SEQUENCE</scope>
    <source>
        <strain>Durham</strain>
        <strain evidence="3">NC isolate 2 -- Noor lab</strain>
    </source>
</reference>
<evidence type="ECO:0000313" key="2">
    <source>
        <dbReference type="EnsemblMetazoa" id="MESCA005657-PA"/>
    </source>
</evidence>
<feature type="region of interest" description="Disordered" evidence="1">
    <location>
        <begin position="152"/>
        <end position="171"/>
    </location>
</feature>
<protein>
    <submittedName>
        <fullName evidence="2">Uncharacterized protein</fullName>
    </submittedName>
</protein>
<feature type="region of interest" description="Disordered" evidence="1">
    <location>
        <begin position="1"/>
        <end position="66"/>
    </location>
</feature>
<feature type="compositionally biased region" description="Basic and acidic residues" evidence="1">
    <location>
        <begin position="279"/>
        <end position="290"/>
    </location>
</feature>
<dbReference type="HOGENOM" id="CLU_850695_0_0_1"/>
<reference evidence="2" key="2">
    <citation type="submission" date="2015-06" db="UniProtKB">
        <authorList>
            <consortium name="EnsemblMetazoa"/>
        </authorList>
    </citation>
    <scope>IDENTIFICATION</scope>
</reference>
<dbReference type="EnsemblMetazoa" id="MESCA005657-RA">
    <property type="protein sequence ID" value="MESCA005657-PA"/>
    <property type="gene ID" value="MESCA005657"/>
</dbReference>
<feature type="compositionally biased region" description="Low complexity" evidence="1">
    <location>
        <begin position="9"/>
        <end position="22"/>
    </location>
</feature>
<feature type="region of interest" description="Disordered" evidence="1">
    <location>
        <begin position="269"/>
        <end position="291"/>
    </location>
</feature>
<organism evidence="2 3">
    <name type="scientific">Megaselia scalaris</name>
    <name type="common">Humpbacked fly</name>
    <name type="synonym">Phora scalaris</name>
    <dbReference type="NCBI Taxonomy" id="36166"/>
    <lineage>
        <taxon>Eukaryota</taxon>
        <taxon>Metazoa</taxon>
        <taxon>Ecdysozoa</taxon>
        <taxon>Arthropoda</taxon>
        <taxon>Hexapoda</taxon>
        <taxon>Insecta</taxon>
        <taxon>Pterygota</taxon>
        <taxon>Neoptera</taxon>
        <taxon>Endopterygota</taxon>
        <taxon>Diptera</taxon>
        <taxon>Brachycera</taxon>
        <taxon>Muscomorpha</taxon>
        <taxon>Platypezoidea</taxon>
        <taxon>Phoridae</taxon>
        <taxon>Megaseliini</taxon>
        <taxon>Megaselia</taxon>
    </lineage>
</organism>
<dbReference type="AlphaFoldDB" id="T1GPW2"/>
<feature type="compositionally biased region" description="Polar residues" evidence="1">
    <location>
        <begin position="50"/>
        <end position="60"/>
    </location>
</feature>
<feature type="compositionally biased region" description="Polar residues" evidence="1">
    <location>
        <begin position="23"/>
        <end position="36"/>
    </location>
</feature>
<sequence length="327" mass="36073">MHIKKTTKDSGTTASAASAAMAPNSNPRPVTISEMNAYNIEKNGGGAESVSESATPTTNETDTKEHTLPITVVDSSNSNNNSSNVVNNNHKKTTNEFYTVGDGYHKTDTCYFRSPDGNFHKFPSDSYHKMSEKCYKKSADGTFRRIENQTVINGDIKSNGSGSNSTGGGQMTVKNQMMRFLKRSKSHTPATMKEMQKEREQRQRERERNKRASTATAATPSSGGNSHHSSNHHDSSNHHHNHHHSGTNSSKNNKVVVTMMENGGLPIVATSKASKHHSRDKDESSSDKSRSKTRVCKMTLLFCDEEEKCGIFMGVQGFLASFLLRFF</sequence>
<feature type="region of interest" description="Disordered" evidence="1">
    <location>
        <begin position="183"/>
        <end position="251"/>
    </location>
</feature>
<name>T1GPW2_MEGSC</name>
<feature type="compositionally biased region" description="Low complexity" evidence="1">
    <location>
        <begin position="212"/>
        <end position="228"/>
    </location>
</feature>